<reference evidence="1" key="1">
    <citation type="submission" date="2021-01" db="EMBL/GenBank/DDBJ databases">
        <authorList>
            <person name="Corre E."/>
            <person name="Pelletier E."/>
            <person name="Niang G."/>
            <person name="Scheremetjew M."/>
            <person name="Finn R."/>
            <person name="Kale V."/>
            <person name="Holt S."/>
            <person name="Cochrane G."/>
            <person name="Meng A."/>
            <person name="Brown T."/>
            <person name="Cohen L."/>
        </authorList>
    </citation>
    <scope>NUCLEOTIDE SEQUENCE</scope>
    <source>
        <strain evidence="1">CCMP147</strain>
    </source>
</reference>
<evidence type="ECO:0000313" key="1">
    <source>
        <dbReference type="EMBL" id="CAD8308419.1"/>
    </source>
</evidence>
<gene>
    <name evidence="1" type="ORF">TDUB1175_LOCUS8848</name>
</gene>
<protein>
    <submittedName>
        <fullName evidence="1">Uncharacterized protein</fullName>
    </submittedName>
</protein>
<dbReference type="EMBL" id="HBED01017672">
    <property type="protein sequence ID" value="CAD8308419.1"/>
    <property type="molecule type" value="Transcribed_RNA"/>
</dbReference>
<organism evidence="1">
    <name type="scientific">Pseudictyota dubia</name>
    <dbReference type="NCBI Taxonomy" id="2749911"/>
    <lineage>
        <taxon>Eukaryota</taxon>
        <taxon>Sar</taxon>
        <taxon>Stramenopiles</taxon>
        <taxon>Ochrophyta</taxon>
        <taxon>Bacillariophyta</taxon>
        <taxon>Mediophyceae</taxon>
        <taxon>Biddulphiophycidae</taxon>
        <taxon>Eupodiscales</taxon>
        <taxon>Odontellaceae</taxon>
        <taxon>Pseudictyota</taxon>
    </lineage>
</organism>
<dbReference type="AlphaFoldDB" id="A0A7R9VY86"/>
<name>A0A7R9VY86_9STRA</name>
<accession>A0A7R9VY86</accession>
<proteinExistence type="predicted"/>
<sequence>MSISTTAGCCESPQMADIRSGRCQQVWFVSEENMLALPARITAQFGNAETPTSNIPATGVDAQQQEQQQQLFAMIMQQQARTNLTSLNQQKATKSAVAFRTKAGT</sequence>